<comment type="similarity">
    <text evidence="2">Belongs to the ATP-dependent AMP-binding enzyme family.</text>
</comment>
<evidence type="ECO:0000313" key="7">
    <source>
        <dbReference type="EMBL" id="KAK5640635.1"/>
    </source>
</evidence>
<evidence type="ECO:0000256" key="4">
    <source>
        <dbReference type="ARBA" id="ARBA00023140"/>
    </source>
</evidence>
<dbReference type="InterPro" id="IPR025110">
    <property type="entry name" value="AMP-bd_C"/>
</dbReference>
<dbReference type="InterPro" id="IPR042099">
    <property type="entry name" value="ANL_N_sf"/>
</dbReference>
<evidence type="ECO:0000259" key="5">
    <source>
        <dbReference type="Pfam" id="PF00501"/>
    </source>
</evidence>
<dbReference type="Gene3D" id="3.30.300.30">
    <property type="match status" value="1"/>
</dbReference>
<evidence type="ECO:0008006" key="9">
    <source>
        <dbReference type="Google" id="ProtNLM"/>
    </source>
</evidence>
<gene>
    <name evidence="7" type="ORF">RI129_011446</name>
</gene>
<evidence type="ECO:0000256" key="1">
    <source>
        <dbReference type="ARBA" id="ARBA00004275"/>
    </source>
</evidence>
<dbReference type="Proteomes" id="UP001329430">
    <property type="component" value="Chromosome 8"/>
</dbReference>
<feature type="domain" description="AMP-dependent synthetase/ligase" evidence="5">
    <location>
        <begin position="228"/>
        <end position="340"/>
    </location>
</feature>
<dbReference type="SUPFAM" id="SSF56801">
    <property type="entry name" value="Acetyl-CoA synthetase-like"/>
    <property type="match status" value="1"/>
</dbReference>
<dbReference type="InterPro" id="IPR000873">
    <property type="entry name" value="AMP-dep_synth/lig_dom"/>
</dbReference>
<dbReference type="InterPro" id="IPR045851">
    <property type="entry name" value="AMP-bd_C_sf"/>
</dbReference>
<evidence type="ECO:0000313" key="8">
    <source>
        <dbReference type="Proteomes" id="UP001329430"/>
    </source>
</evidence>
<feature type="domain" description="AMP-binding enzyme C-terminal" evidence="6">
    <location>
        <begin position="389"/>
        <end position="466"/>
    </location>
</feature>
<feature type="domain" description="AMP-dependent synthetase/ligase" evidence="5">
    <location>
        <begin position="35"/>
        <end position="203"/>
    </location>
</feature>
<proteinExistence type="inferred from homology"/>
<comment type="subcellular location">
    <subcellularLocation>
        <location evidence="1">Peroxisome</location>
    </subcellularLocation>
</comment>
<dbReference type="GO" id="GO:0016405">
    <property type="term" value="F:CoA-ligase activity"/>
    <property type="evidence" value="ECO:0007669"/>
    <property type="project" value="TreeGrafter"/>
</dbReference>
<evidence type="ECO:0000256" key="2">
    <source>
        <dbReference type="ARBA" id="ARBA00006432"/>
    </source>
</evidence>
<dbReference type="PANTHER" id="PTHR24096:SF149">
    <property type="entry name" value="AMP-BINDING DOMAIN-CONTAINING PROTEIN-RELATED"/>
    <property type="match status" value="1"/>
</dbReference>
<keyword evidence="8" id="KW-1185">Reference proteome</keyword>
<dbReference type="Pfam" id="PF13193">
    <property type="entry name" value="AMP-binding_C"/>
    <property type="match status" value="1"/>
</dbReference>
<name>A0AAN7V160_9COLE</name>
<sequence length="481" mass="54460">MPEQTSILDPRGIGYAYYLSMQKHRKKCAQFDVITNQGQAYGDLLQRCIEAALAMENAGLKPGDFISICSGNHLDVCVPYIASLFSGFITASVEPAMSAQEITNLLNQVMPKIIFVVPQAVGVIEEIVEKFETKPLIVVFGENKKYINFSEFLIPLTSREEFTPRKPDDLDETSLVIFSSGTTGKPKGICHTHRSMLSSIKDSNNPWEVLKFKIDFLLANGLQLATYLSHQTPDHIKLENLVHLCIGGYPISKEQVLEIRRKFPKVQMINMYGQTELFGGPFLYPLYDGRKLTEKYPNLIGIPRPSVAWKIVDIETEKILGPNEQGELRLKTSAQCKGYHNCDSSETFDSEGWLRTGDMAYYNEDMCFFITNRIKESFKYRGNHVIPSEIEQVLLSHPSVEKAVVLGVPHEDDRNHPMAVIELNEKGTDVCEEEIVKYVEMRVDDKNRLRGGVKIVSQIPLTVTDKINRFKLRQMVLSNNV</sequence>
<dbReference type="PANTHER" id="PTHR24096">
    <property type="entry name" value="LONG-CHAIN-FATTY-ACID--COA LIGASE"/>
    <property type="match status" value="1"/>
</dbReference>
<evidence type="ECO:0000259" key="6">
    <source>
        <dbReference type="Pfam" id="PF13193"/>
    </source>
</evidence>
<dbReference type="Pfam" id="PF00501">
    <property type="entry name" value="AMP-binding"/>
    <property type="match status" value="2"/>
</dbReference>
<accession>A0AAN7V160</accession>
<comment type="caution">
    <text evidence="7">The sequence shown here is derived from an EMBL/GenBank/DDBJ whole genome shotgun (WGS) entry which is preliminary data.</text>
</comment>
<evidence type="ECO:0000256" key="3">
    <source>
        <dbReference type="ARBA" id="ARBA00022598"/>
    </source>
</evidence>
<organism evidence="7 8">
    <name type="scientific">Pyrocoelia pectoralis</name>
    <dbReference type="NCBI Taxonomy" id="417401"/>
    <lineage>
        <taxon>Eukaryota</taxon>
        <taxon>Metazoa</taxon>
        <taxon>Ecdysozoa</taxon>
        <taxon>Arthropoda</taxon>
        <taxon>Hexapoda</taxon>
        <taxon>Insecta</taxon>
        <taxon>Pterygota</taxon>
        <taxon>Neoptera</taxon>
        <taxon>Endopterygota</taxon>
        <taxon>Coleoptera</taxon>
        <taxon>Polyphaga</taxon>
        <taxon>Elateriformia</taxon>
        <taxon>Elateroidea</taxon>
        <taxon>Lampyridae</taxon>
        <taxon>Lampyrinae</taxon>
        <taxon>Pyrocoelia</taxon>
    </lineage>
</organism>
<reference evidence="7 8" key="1">
    <citation type="journal article" date="2024" name="Insects">
        <title>An Improved Chromosome-Level Genome Assembly of the Firefly Pyrocoelia pectoralis.</title>
        <authorList>
            <person name="Fu X."/>
            <person name="Meyer-Rochow V.B."/>
            <person name="Ballantyne L."/>
            <person name="Zhu X."/>
        </authorList>
    </citation>
    <scope>NUCLEOTIDE SEQUENCE [LARGE SCALE GENOMIC DNA]</scope>
    <source>
        <strain evidence="7">XCY_ONT2</strain>
    </source>
</reference>
<dbReference type="PROSITE" id="PS00455">
    <property type="entry name" value="AMP_BINDING"/>
    <property type="match status" value="1"/>
</dbReference>
<dbReference type="EMBL" id="JAVRBK010000008">
    <property type="protein sequence ID" value="KAK5640635.1"/>
    <property type="molecule type" value="Genomic_DNA"/>
</dbReference>
<keyword evidence="4" id="KW-0576">Peroxisome</keyword>
<dbReference type="InterPro" id="IPR020845">
    <property type="entry name" value="AMP-binding_CS"/>
</dbReference>
<keyword evidence="3" id="KW-0436">Ligase</keyword>
<protein>
    <recommendedName>
        <fullName evidence="9">Luciferin 4-monooxygenase</fullName>
    </recommendedName>
</protein>
<dbReference type="Gene3D" id="3.40.50.12780">
    <property type="entry name" value="N-terminal domain of ligase-like"/>
    <property type="match status" value="2"/>
</dbReference>
<dbReference type="AlphaFoldDB" id="A0AAN7V160"/>
<dbReference type="GO" id="GO:0005777">
    <property type="term" value="C:peroxisome"/>
    <property type="evidence" value="ECO:0007669"/>
    <property type="project" value="UniProtKB-SubCell"/>
</dbReference>